<evidence type="ECO:0000256" key="2">
    <source>
        <dbReference type="ARBA" id="ARBA00022679"/>
    </source>
</evidence>
<reference evidence="9" key="1">
    <citation type="journal article" date="2020" name="J. Eukaryot. Microbiol.">
        <title>De novo Sequencing, Assembly and Annotation of the Transcriptome for the Free-Living Testate Amoeba Arcella intermedia.</title>
        <authorList>
            <person name="Ribeiro G.M."/>
            <person name="Porfirio-Sousa A.L."/>
            <person name="Maurer-Alcala X.X."/>
            <person name="Katz L.A."/>
            <person name="Lahr D.J.G."/>
        </authorList>
    </citation>
    <scope>NUCLEOTIDE SEQUENCE</scope>
</reference>
<dbReference type="PROSITE" id="PS50216">
    <property type="entry name" value="DHHC"/>
    <property type="match status" value="1"/>
</dbReference>
<dbReference type="GO" id="GO:0005794">
    <property type="term" value="C:Golgi apparatus"/>
    <property type="evidence" value="ECO:0007669"/>
    <property type="project" value="TreeGrafter"/>
</dbReference>
<keyword evidence="6 7" id="KW-0012">Acyltransferase</keyword>
<dbReference type="EC" id="2.3.1.225" evidence="7"/>
<dbReference type="GO" id="GO:0016020">
    <property type="term" value="C:membrane"/>
    <property type="evidence" value="ECO:0007669"/>
    <property type="project" value="UniProtKB-SubCell"/>
</dbReference>
<evidence type="ECO:0000256" key="1">
    <source>
        <dbReference type="ARBA" id="ARBA00004141"/>
    </source>
</evidence>
<dbReference type="InterPro" id="IPR001594">
    <property type="entry name" value="Palmitoyltrfase_DHHC"/>
</dbReference>
<comment type="subcellular location">
    <subcellularLocation>
        <location evidence="1">Membrane</location>
        <topology evidence="1">Multi-pass membrane protein</topology>
    </subcellularLocation>
</comment>
<feature type="transmembrane region" description="Helical" evidence="7">
    <location>
        <begin position="20"/>
        <end position="43"/>
    </location>
</feature>
<proteinExistence type="inferred from homology"/>
<sequence>MVPFSLFGYYVSYPLFWEEPLYMFLNIFLLTGVLFCQFCCSFCDPGIIPRALNYPIPDITRREVLWEGEIIAEYFCMTCRVWKAPRTHHCSTCNNCVRVFDHHCPWMGNCIAARNYRFFVAYLLFCTVSCVFVVVVCLKMLLRESTLLGSKIGQLISNLPVPFFLSIYCGIVFFGVGGLLFYHFYLIMAGKSTYESVKEEDTTKWNKGIISNVVSFFCSPCPTTLLDLRAPPALYL</sequence>
<dbReference type="GO" id="GO:0006612">
    <property type="term" value="P:protein targeting to membrane"/>
    <property type="evidence" value="ECO:0007669"/>
    <property type="project" value="TreeGrafter"/>
</dbReference>
<evidence type="ECO:0000256" key="6">
    <source>
        <dbReference type="ARBA" id="ARBA00023315"/>
    </source>
</evidence>
<comment type="catalytic activity">
    <reaction evidence="7">
        <text>L-cysteinyl-[protein] + hexadecanoyl-CoA = S-hexadecanoyl-L-cysteinyl-[protein] + CoA</text>
        <dbReference type="Rhea" id="RHEA:36683"/>
        <dbReference type="Rhea" id="RHEA-COMP:10131"/>
        <dbReference type="Rhea" id="RHEA-COMP:11032"/>
        <dbReference type="ChEBI" id="CHEBI:29950"/>
        <dbReference type="ChEBI" id="CHEBI:57287"/>
        <dbReference type="ChEBI" id="CHEBI:57379"/>
        <dbReference type="ChEBI" id="CHEBI:74151"/>
        <dbReference type="EC" id="2.3.1.225"/>
    </reaction>
</comment>
<comment type="domain">
    <text evidence="7">The DHHC domain is required for palmitoyltransferase activity.</text>
</comment>
<name>A0A6B2LDS8_9EUKA</name>
<dbReference type="GO" id="GO:0005783">
    <property type="term" value="C:endoplasmic reticulum"/>
    <property type="evidence" value="ECO:0007669"/>
    <property type="project" value="TreeGrafter"/>
</dbReference>
<dbReference type="AlphaFoldDB" id="A0A6B2LDS8"/>
<accession>A0A6B2LDS8</accession>
<dbReference type="InterPro" id="IPR039859">
    <property type="entry name" value="PFA4/ZDH16/20/ERF2-like"/>
</dbReference>
<organism evidence="9">
    <name type="scientific">Arcella intermedia</name>
    <dbReference type="NCBI Taxonomy" id="1963864"/>
    <lineage>
        <taxon>Eukaryota</taxon>
        <taxon>Amoebozoa</taxon>
        <taxon>Tubulinea</taxon>
        <taxon>Elardia</taxon>
        <taxon>Arcellinida</taxon>
        <taxon>Sphaerothecina</taxon>
        <taxon>Arcellidae</taxon>
        <taxon>Arcella</taxon>
    </lineage>
</organism>
<evidence type="ECO:0000259" key="8">
    <source>
        <dbReference type="Pfam" id="PF01529"/>
    </source>
</evidence>
<keyword evidence="4 7" id="KW-1133">Transmembrane helix</keyword>
<protein>
    <recommendedName>
        <fullName evidence="7">Palmitoyltransferase</fullName>
        <ecNumber evidence="7">2.3.1.225</ecNumber>
    </recommendedName>
</protein>
<evidence type="ECO:0000313" key="9">
    <source>
        <dbReference type="EMBL" id="NDV35192.1"/>
    </source>
</evidence>
<dbReference type="GO" id="GO:0019706">
    <property type="term" value="F:protein-cysteine S-palmitoyltransferase activity"/>
    <property type="evidence" value="ECO:0007669"/>
    <property type="project" value="UniProtKB-EC"/>
</dbReference>
<evidence type="ECO:0000256" key="5">
    <source>
        <dbReference type="ARBA" id="ARBA00023136"/>
    </source>
</evidence>
<evidence type="ECO:0000256" key="7">
    <source>
        <dbReference type="RuleBase" id="RU079119"/>
    </source>
</evidence>
<keyword evidence="3 7" id="KW-0812">Transmembrane</keyword>
<dbReference type="PANTHER" id="PTHR22883">
    <property type="entry name" value="ZINC FINGER DHHC DOMAIN CONTAINING PROTEIN"/>
    <property type="match status" value="1"/>
</dbReference>
<dbReference type="EMBL" id="GIBP01006223">
    <property type="protein sequence ID" value="NDV35192.1"/>
    <property type="molecule type" value="Transcribed_RNA"/>
</dbReference>
<keyword evidence="5 7" id="KW-0472">Membrane</keyword>
<evidence type="ECO:0000256" key="4">
    <source>
        <dbReference type="ARBA" id="ARBA00022989"/>
    </source>
</evidence>
<comment type="similarity">
    <text evidence="7">Belongs to the DHHC palmitoyltransferase family.</text>
</comment>
<dbReference type="Pfam" id="PF01529">
    <property type="entry name" value="DHHC"/>
    <property type="match status" value="1"/>
</dbReference>
<feature type="domain" description="Palmitoyltransferase DHHC" evidence="8">
    <location>
        <begin position="72"/>
        <end position="199"/>
    </location>
</feature>
<feature type="transmembrane region" description="Helical" evidence="7">
    <location>
        <begin position="119"/>
        <end position="141"/>
    </location>
</feature>
<keyword evidence="2 7" id="KW-0808">Transferase</keyword>
<evidence type="ECO:0000256" key="3">
    <source>
        <dbReference type="ARBA" id="ARBA00022692"/>
    </source>
</evidence>
<feature type="transmembrane region" description="Helical" evidence="7">
    <location>
        <begin position="161"/>
        <end position="182"/>
    </location>
</feature>